<gene>
    <name evidence="2" type="ORF">CK203_105383</name>
</gene>
<reference evidence="2 3" key="1">
    <citation type="journal article" date="2018" name="PLoS Genet.">
        <title>Population sequencing reveals clonal diversity and ancestral inbreeding in the grapevine cultivar Chardonnay.</title>
        <authorList>
            <person name="Roach M.J."/>
            <person name="Johnson D.L."/>
            <person name="Bohlmann J."/>
            <person name="van Vuuren H.J."/>
            <person name="Jones S.J."/>
            <person name="Pretorius I.S."/>
            <person name="Schmidt S.A."/>
            <person name="Borneman A.R."/>
        </authorList>
    </citation>
    <scope>NUCLEOTIDE SEQUENCE [LARGE SCALE GENOMIC DNA]</scope>
    <source>
        <strain evidence="3">cv. Chardonnay</strain>
        <tissue evidence="2">Leaf</tissue>
    </source>
</reference>
<accession>A0A438DDF0</accession>
<comment type="caution">
    <text evidence="2">The sequence shown here is derived from an EMBL/GenBank/DDBJ whole genome shotgun (WGS) entry which is preliminary data.</text>
</comment>
<proteinExistence type="predicted"/>
<evidence type="ECO:0008006" key="4">
    <source>
        <dbReference type="Google" id="ProtNLM"/>
    </source>
</evidence>
<dbReference type="AlphaFoldDB" id="A0A438DDF0"/>
<sequence>MMIEFESKERKGERPARLFQQGYTRKNKDVNVIPPLGSSTPLNDTTMLSDDSSETNPKVHVLSPLTSETIALNPQVDDQGSNSRKIKKLQSYLDKEFEIKDLGALKYFLSIEVS</sequence>
<feature type="compositionally biased region" description="Polar residues" evidence="1">
    <location>
        <begin position="37"/>
        <end position="56"/>
    </location>
</feature>
<evidence type="ECO:0000313" key="3">
    <source>
        <dbReference type="Proteomes" id="UP000288805"/>
    </source>
</evidence>
<dbReference type="Proteomes" id="UP000288805">
    <property type="component" value="Unassembled WGS sequence"/>
</dbReference>
<evidence type="ECO:0000256" key="1">
    <source>
        <dbReference type="SAM" id="MobiDB-lite"/>
    </source>
</evidence>
<name>A0A438DDF0_VITVI</name>
<dbReference type="EMBL" id="QGNW01001674">
    <property type="protein sequence ID" value="RVW33503.1"/>
    <property type="molecule type" value="Genomic_DNA"/>
</dbReference>
<organism evidence="2 3">
    <name type="scientific">Vitis vinifera</name>
    <name type="common">Grape</name>
    <dbReference type="NCBI Taxonomy" id="29760"/>
    <lineage>
        <taxon>Eukaryota</taxon>
        <taxon>Viridiplantae</taxon>
        <taxon>Streptophyta</taxon>
        <taxon>Embryophyta</taxon>
        <taxon>Tracheophyta</taxon>
        <taxon>Spermatophyta</taxon>
        <taxon>Magnoliopsida</taxon>
        <taxon>eudicotyledons</taxon>
        <taxon>Gunneridae</taxon>
        <taxon>Pentapetalae</taxon>
        <taxon>rosids</taxon>
        <taxon>Vitales</taxon>
        <taxon>Vitaceae</taxon>
        <taxon>Viteae</taxon>
        <taxon>Vitis</taxon>
    </lineage>
</organism>
<feature type="region of interest" description="Disordered" evidence="1">
    <location>
        <begin position="29"/>
        <end position="57"/>
    </location>
</feature>
<evidence type="ECO:0000313" key="2">
    <source>
        <dbReference type="EMBL" id="RVW33503.1"/>
    </source>
</evidence>
<protein>
    <recommendedName>
        <fullName evidence="4">Reverse transcriptase Ty1/copia-type domain-containing protein</fullName>
    </recommendedName>
</protein>